<protein>
    <recommendedName>
        <fullName evidence="4">Lipoprotein</fullName>
    </recommendedName>
</protein>
<evidence type="ECO:0000313" key="3">
    <source>
        <dbReference type="Proteomes" id="UP000297762"/>
    </source>
</evidence>
<reference evidence="2" key="1">
    <citation type="journal article" date="2019" name="PLoS Negl. Trop. Dis.">
        <title>Revisiting the worldwide diversity of Leptospira species in the environment.</title>
        <authorList>
            <person name="Vincent A.T."/>
            <person name="Schiettekatte O."/>
            <person name="Bourhy P."/>
            <person name="Veyrier F.J."/>
            <person name="Picardeau M."/>
        </authorList>
    </citation>
    <scope>NUCLEOTIDE SEQUENCE [LARGE SCALE GENOMIC DNA]</scope>
    <source>
        <strain evidence="2">201702455</strain>
    </source>
</reference>
<keyword evidence="1" id="KW-0732">Signal</keyword>
<feature type="signal peptide" evidence="1">
    <location>
        <begin position="1"/>
        <end position="23"/>
    </location>
</feature>
<comment type="caution">
    <text evidence="2">The sequence shown here is derived from an EMBL/GenBank/DDBJ whole genome shotgun (WGS) entry which is preliminary data.</text>
</comment>
<evidence type="ECO:0000313" key="2">
    <source>
        <dbReference type="EMBL" id="TGL57684.1"/>
    </source>
</evidence>
<dbReference type="OrthoDB" id="9180224at2"/>
<gene>
    <name evidence="2" type="ORF">EHQ64_20045</name>
</gene>
<organism evidence="2 3">
    <name type="scientific">Leptospira sarikeiensis</name>
    <dbReference type="NCBI Taxonomy" id="2484943"/>
    <lineage>
        <taxon>Bacteria</taxon>
        <taxon>Pseudomonadati</taxon>
        <taxon>Spirochaetota</taxon>
        <taxon>Spirochaetia</taxon>
        <taxon>Leptospirales</taxon>
        <taxon>Leptospiraceae</taxon>
        <taxon>Leptospira</taxon>
    </lineage>
</organism>
<name>A0A4R9JXA8_9LEPT</name>
<dbReference type="RefSeq" id="WP_135651582.1">
    <property type="nucleotide sequence ID" value="NZ_RQGF01000043.1"/>
</dbReference>
<dbReference type="Proteomes" id="UP000297762">
    <property type="component" value="Unassembled WGS sequence"/>
</dbReference>
<accession>A0A4R9JXA8</accession>
<evidence type="ECO:0008006" key="4">
    <source>
        <dbReference type="Google" id="ProtNLM"/>
    </source>
</evidence>
<proteinExistence type="predicted"/>
<evidence type="ECO:0000256" key="1">
    <source>
        <dbReference type="SAM" id="SignalP"/>
    </source>
</evidence>
<dbReference type="EMBL" id="RQGF01000043">
    <property type="protein sequence ID" value="TGL57684.1"/>
    <property type="molecule type" value="Genomic_DNA"/>
</dbReference>
<sequence length="214" mass="24430">MNHYRFLVLISFVLSLSSCVSTANTLKTEEKKNKVFRNELFGLEVDILDKWVIQSAEQIDSLREKGTDIVAGDDQRKRDQIKASAQSSMNLLTVFQYPIGTVADFNASYTIVAENLAPFPGVKTEAEYLSSVKFILSKAQVVYEFPEPDFKKEILGGKDFYTLNAIVKYGFYEIKQKYYTRISNGFVLSFIISYMHDSQKADLDRMLTSVQFSK</sequence>
<keyword evidence="3" id="KW-1185">Reference proteome</keyword>
<dbReference type="PROSITE" id="PS51257">
    <property type="entry name" value="PROKAR_LIPOPROTEIN"/>
    <property type="match status" value="1"/>
</dbReference>
<dbReference type="AlphaFoldDB" id="A0A4R9JXA8"/>
<feature type="chain" id="PRO_5020757258" description="Lipoprotein" evidence="1">
    <location>
        <begin position="24"/>
        <end position="214"/>
    </location>
</feature>